<gene>
    <name evidence="1" type="ORF">Glove_180g88</name>
</gene>
<dbReference type="AlphaFoldDB" id="A0A397IR21"/>
<protein>
    <submittedName>
        <fullName evidence="1">Uncharacterized protein</fullName>
    </submittedName>
</protein>
<proteinExistence type="predicted"/>
<name>A0A397IR21_9GLOM</name>
<organism evidence="1 2">
    <name type="scientific">Diversispora epigaea</name>
    <dbReference type="NCBI Taxonomy" id="1348612"/>
    <lineage>
        <taxon>Eukaryota</taxon>
        <taxon>Fungi</taxon>
        <taxon>Fungi incertae sedis</taxon>
        <taxon>Mucoromycota</taxon>
        <taxon>Glomeromycotina</taxon>
        <taxon>Glomeromycetes</taxon>
        <taxon>Diversisporales</taxon>
        <taxon>Diversisporaceae</taxon>
        <taxon>Diversispora</taxon>
    </lineage>
</organism>
<evidence type="ECO:0000313" key="2">
    <source>
        <dbReference type="Proteomes" id="UP000266861"/>
    </source>
</evidence>
<accession>A0A397IR21</accession>
<sequence>MPGTQEDIIAWAGIAKECYEEPEDVLLNPVPLIIEWNDDGLQQRLIPKTSVINTIQGVPGCQAFTRTDIATNADIQSESMFSVTDTCNSIKEQIAVDTITLLRETYGQQQNASFVLLKKIYLKL</sequence>
<dbReference type="OrthoDB" id="2416600at2759"/>
<dbReference type="EMBL" id="PQFF01000170">
    <property type="protein sequence ID" value="RHZ77417.1"/>
    <property type="molecule type" value="Genomic_DNA"/>
</dbReference>
<evidence type="ECO:0000313" key="1">
    <source>
        <dbReference type="EMBL" id="RHZ77417.1"/>
    </source>
</evidence>
<comment type="caution">
    <text evidence="1">The sequence shown here is derived from an EMBL/GenBank/DDBJ whole genome shotgun (WGS) entry which is preliminary data.</text>
</comment>
<keyword evidence="2" id="KW-1185">Reference proteome</keyword>
<reference evidence="1 2" key="1">
    <citation type="submission" date="2018-08" db="EMBL/GenBank/DDBJ databases">
        <title>Genome and evolution of the arbuscular mycorrhizal fungus Diversispora epigaea (formerly Glomus versiforme) and its bacterial endosymbionts.</title>
        <authorList>
            <person name="Sun X."/>
            <person name="Fei Z."/>
            <person name="Harrison M."/>
        </authorList>
    </citation>
    <scope>NUCLEOTIDE SEQUENCE [LARGE SCALE GENOMIC DNA]</scope>
    <source>
        <strain evidence="1 2">IT104</strain>
    </source>
</reference>
<dbReference type="Proteomes" id="UP000266861">
    <property type="component" value="Unassembled WGS sequence"/>
</dbReference>